<evidence type="ECO:0000259" key="1">
    <source>
        <dbReference type="Pfam" id="PF12146"/>
    </source>
</evidence>
<dbReference type="PANTHER" id="PTHR39624">
    <property type="entry name" value="PROTEIN INVOLVED IN RIMO-MEDIATED BETA-METHYLTHIOLATION OF RIBOSOMAL PROTEIN S12 YCAO"/>
    <property type="match status" value="1"/>
</dbReference>
<dbReference type="PANTHER" id="PTHR39624:SF2">
    <property type="entry name" value="OSMC-LIKE PROTEIN"/>
    <property type="match status" value="1"/>
</dbReference>
<protein>
    <submittedName>
        <fullName evidence="2">Putative redox protein</fullName>
    </submittedName>
</protein>
<dbReference type="eggNOG" id="COG1073">
    <property type="taxonomic scope" value="Bacteria"/>
</dbReference>
<dbReference type="Gene3D" id="3.30.300.20">
    <property type="match status" value="1"/>
</dbReference>
<dbReference type="RefSeq" id="WP_028460804.1">
    <property type="nucleotide sequence ID" value="NZ_FSRO01000001.1"/>
</dbReference>
<keyword evidence="3" id="KW-1185">Reference proteome</keyword>
<dbReference type="Pfam" id="PF02566">
    <property type="entry name" value="OsmC"/>
    <property type="match status" value="1"/>
</dbReference>
<dbReference type="eggNOG" id="COG1765">
    <property type="taxonomic scope" value="Bacteria"/>
</dbReference>
<dbReference type="Gene3D" id="3.40.50.1820">
    <property type="entry name" value="alpha/beta hydrolase"/>
    <property type="match status" value="1"/>
</dbReference>
<dbReference type="SUPFAM" id="SSF53474">
    <property type="entry name" value="alpha/beta-Hydrolases"/>
    <property type="match status" value="1"/>
</dbReference>
<dbReference type="InterPro" id="IPR003718">
    <property type="entry name" value="OsmC/Ohr_fam"/>
</dbReference>
<accession>A0A1N6JE73</accession>
<dbReference type="InterPro" id="IPR015946">
    <property type="entry name" value="KH_dom-like_a/b"/>
</dbReference>
<proteinExistence type="predicted"/>
<dbReference type="AlphaFoldDB" id="A0A1N6JE73"/>
<feature type="domain" description="Serine aminopeptidase S33" evidence="1">
    <location>
        <begin position="47"/>
        <end position="138"/>
    </location>
</feature>
<reference evidence="2 3" key="1">
    <citation type="submission" date="2016-12" db="EMBL/GenBank/DDBJ databases">
        <authorList>
            <person name="Song W.-J."/>
            <person name="Kurnit D.M."/>
        </authorList>
    </citation>
    <scope>NUCLEOTIDE SEQUENCE [LARGE SCALE GENOMIC DNA]</scope>
    <source>
        <strain evidence="2 3">ATCC 49181</strain>
    </source>
</reference>
<dbReference type="Pfam" id="PF12146">
    <property type="entry name" value="Hydrolase_4"/>
    <property type="match status" value="1"/>
</dbReference>
<sequence length="411" mass="45223">MSGTKVTFRNAQGESLSGLLEVPTGVVKSYALFAHCFTCSKNNTAASRITRALALKGIAVLRFDFTGLGNSEGDFSNTNFSSNLQDLISAAKFLAEQYAAPAILIGHSLGGAAVLAVAQHVSTINAVITIGAPATAAHIKHFFVDSHDEILHNHTAKVELGGRSFTIRRQLIDDLENYNSLDHIKTLRKALLIFHSPRDETVSISEAARIFVAAKHPKSFVSLDQADHLLSQPEDAQYVADVLAAWASRYLAINTMHDQPMERAAPLVKPGHVIVREYDKVFTRKIFTEHHQFISDEPVSMGGADLGVNPYELLLAALGSCTSMTLRMYANHKKIDLQAIEVELMHHRIHADDCESCEKQGGCIDKITRIIRLTGSLDDKQRVRLLEIADKCPVHKTLDNQLHIVTQADYL</sequence>
<dbReference type="InterPro" id="IPR036102">
    <property type="entry name" value="OsmC/Ohrsf"/>
</dbReference>
<dbReference type="InterPro" id="IPR022742">
    <property type="entry name" value="Hydrolase_4"/>
</dbReference>
<dbReference type="ESTHER" id="9prot-a0a1n6je73">
    <property type="family name" value="Est-OsmC"/>
</dbReference>
<dbReference type="InterPro" id="IPR029058">
    <property type="entry name" value="AB_hydrolase_fold"/>
</dbReference>
<gene>
    <name evidence="2" type="ORF">SAMN02743940_2532</name>
</gene>
<dbReference type="EMBL" id="FSRO01000001">
    <property type="protein sequence ID" value="SIO42527.1"/>
    <property type="molecule type" value="Genomic_DNA"/>
</dbReference>
<dbReference type="STRING" id="44575.SAMN05216419_100492"/>
<organism evidence="2 3">
    <name type="scientific">Nitrosomonas cryotolerans ATCC 49181</name>
    <dbReference type="NCBI Taxonomy" id="1131553"/>
    <lineage>
        <taxon>Bacteria</taxon>
        <taxon>Pseudomonadati</taxon>
        <taxon>Pseudomonadota</taxon>
        <taxon>Betaproteobacteria</taxon>
        <taxon>Nitrosomonadales</taxon>
        <taxon>Nitrosomonadaceae</taxon>
        <taxon>Nitrosomonas</taxon>
    </lineage>
</organism>
<name>A0A1N6JE73_9PROT</name>
<evidence type="ECO:0000313" key="3">
    <source>
        <dbReference type="Proteomes" id="UP000185062"/>
    </source>
</evidence>
<dbReference type="Proteomes" id="UP000185062">
    <property type="component" value="Unassembled WGS sequence"/>
</dbReference>
<dbReference type="SUPFAM" id="SSF82784">
    <property type="entry name" value="OsmC-like"/>
    <property type="match status" value="1"/>
</dbReference>
<evidence type="ECO:0000313" key="2">
    <source>
        <dbReference type="EMBL" id="SIO42527.1"/>
    </source>
</evidence>